<proteinExistence type="predicted"/>
<evidence type="ECO:0000313" key="3">
    <source>
        <dbReference type="Proteomes" id="UP001324634"/>
    </source>
</evidence>
<dbReference type="RefSeq" id="WP_321395178.1">
    <property type="nucleotide sequence ID" value="NZ_CP139487.1"/>
</dbReference>
<reference evidence="2 3" key="1">
    <citation type="submission" date="2023-11" db="EMBL/GenBank/DDBJ databases">
        <title>Peredibacter starrii A3.12.</title>
        <authorList>
            <person name="Mitchell R.J."/>
        </authorList>
    </citation>
    <scope>NUCLEOTIDE SEQUENCE [LARGE SCALE GENOMIC DNA]</scope>
    <source>
        <strain evidence="2 3">A3.12</strain>
    </source>
</reference>
<dbReference type="InterPro" id="IPR015943">
    <property type="entry name" value="WD40/YVTN_repeat-like_dom_sf"/>
</dbReference>
<protein>
    <submittedName>
        <fullName evidence="2">Kelch repeat-containing protein</fullName>
    </submittedName>
</protein>
<sequence length="613" mass="69232">MKYLLLLGLLGSCSSFANFVYMKENAKGKSVQYHVNGTTYAINDTTNKLWALYPDVTPDGNEFVYCEGEAQNALGLTYYNKKKNLTQRFGLKDKGMLLHPKFSKNGKFIFYSAPGKNGKNTIFYFDRVAEVERQGTNLADYSLTNAKAIDESEESYFPRPSSDGNFVVYQKNTPGKKEIMLFDRLENKKTVLAEGMSPALSFDERLVAFTSKKEGNWNVYTIDRVTKEVKQITSDEHDEMAPTFMTDNTLVFASNKSGNFHLYKSVDSKWEPMFSVEKETDYYAPQFAGDTQYKQGERAPFIGGARSSFGTVSHNGMIYMAGGHQGPEHTYPEESFTDHFIAYDIAKNEWKTLAPRPVKAHGYQIAAFGDYVYAFGGFAFSPDHKPKWKSLDMIHRYSIKENKWELIGKLATPRSSNVAVTIDEKVYLLAGWNSTPKKENDFDGTFLSSVEVFDLKTEKIETAPYTMPMPLRRALTGIEHNDKIVLIGGLGEGATHFELIMNVTSIDPVTGTATEMQPLPFATFAPAAEVLGNELFVFGGMFKTGEWNYEYVSHIYALNLEKKEWRHTGRSLKETKGFSQVFHVDQKTLGILGGHHYFEGQDFPVSTFETFSK</sequence>
<dbReference type="Gene3D" id="2.120.10.80">
    <property type="entry name" value="Kelch-type beta propeller"/>
    <property type="match status" value="1"/>
</dbReference>
<dbReference type="InterPro" id="IPR015915">
    <property type="entry name" value="Kelch-typ_b-propeller"/>
</dbReference>
<dbReference type="SUPFAM" id="SSF82171">
    <property type="entry name" value="DPP6 N-terminal domain-like"/>
    <property type="match status" value="1"/>
</dbReference>
<dbReference type="InterPro" id="IPR006652">
    <property type="entry name" value="Kelch_1"/>
</dbReference>
<name>A0AAX4HPI5_9BACT</name>
<dbReference type="Pfam" id="PF07676">
    <property type="entry name" value="PD40"/>
    <property type="match status" value="1"/>
</dbReference>
<dbReference type="SMART" id="SM00612">
    <property type="entry name" value="Kelch"/>
    <property type="match status" value="3"/>
</dbReference>
<dbReference type="Gene3D" id="2.120.10.30">
    <property type="entry name" value="TolB, C-terminal domain"/>
    <property type="match status" value="1"/>
</dbReference>
<dbReference type="InterPro" id="IPR011042">
    <property type="entry name" value="6-blade_b-propeller_TolB-like"/>
</dbReference>
<feature type="chain" id="PRO_5043825277" evidence="1">
    <location>
        <begin position="18"/>
        <end position="613"/>
    </location>
</feature>
<accession>A0AAX4HPI5</accession>
<dbReference type="EMBL" id="CP139487">
    <property type="protein sequence ID" value="WPU65120.1"/>
    <property type="molecule type" value="Genomic_DNA"/>
</dbReference>
<feature type="signal peptide" evidence="1">
    <location>
        <begin position="1"/>
        <end position="17"/>
    </location>
</feature>
<dbReference type="KEGG" id="psti:SOO65_20695"/>
<dbReference type="AlphaFoldDB" id="A0AAX4HPI5"/>
<dbReference type="Proteomes" id="UP001324634">
    <property type="component" value="Chromosome"/>
</dbReference>
<dbReference type="PANTHER" id="PTHR45632">
    <property type="entry name" value="LD33804P"/>
    <property type="match status" value="1"/>
</dbReference>
<dbReference type="InterPro" id="IPR011659">
    <property type="entry name" value="WD40"/>
</dbReference>
<dbReference type="SUPFAM" id="SSF117281">
    <property type="entry name" value="Kelch motif"/>
    <property type="match status" value="1"/>
</dbReference>
<evidence type="ECO:0000313" key="2">
    <source>
        <dbReference type="EMBL" id="WPU65120.1"/>
    </source>
</evidence>
<evidence type="ECO:0000256" key="1">
    <source>
        <dbReference type="SAM" id="SignalP"/>
    </source>
</evidence>
<keyword evidence="3" id="KW-1185">Reference proteome</keyword>
<dbReference type="Gene3D" id="2.130.10.10">
    <property type="entry name" value="YVTN repeat-like/Quinoprotein amine dehydrogenase"/>
    <property type="match status" value="1"/>
</dbReference>
<gene>
    <name evidence="2" type="ORF">SOO65_20695</name>
</gene>
<dbReference type="Pfam" id="PF01344">
    <property type="entry name" value="Kelch_1"/>
    <property type="match status" value="4"/>
</dbReference>
<keyword evidence="1" id="KW-0732">Signal</keyword>
<organism evidence="2 3">
    <name type="scientific">Peredibacter starrii</name>
    <dbReference type="NCBI Taxonomy" id="28202"/>
    <lineage>
        <taxon>Bacteria</taxon>
        <taxon>Pseudomonadati</taxon>
        <taxon>Bdellovibrionota</taxon>
        <taxon>Bacteriovoracia</taxon>
        <taxon>Bacteriovoracales</taxon>
        <taxon>Bacteriovoracaceae</taxon>
        <taxon>Peredibacter</taxon>
    </lineage>
</organism>